<dbReference type="GO" id="GO:0005764">
    <property type="term" value="C:lysosome"/>
    <property type="evidence" value="ECO:0007669"/>
    <property type="project" value="UniProtKB-SubCell"/>
</dbReference>
<dbReference type="PANTHER" id="PTHR10078:SF30">
    <property type="entry name" value="INTERLEUKIN-1 BETA"/>
    <property type="match status" value="1"/>
</dbReference>
<dbReference type="PANTHER" id="PTHR10078">
    <property type="entry name" value="INTERLEUKIN-1 FAMILY MEMBER"/>
    <property type="match status" value="1"/>
</dbReference>
<evidence type="ECO:0000256" key="4">
    <source>
        <dbReference type="ARBA" id="ARBA00010448"/>
    </source>
</evidence>
<dbReference type="GO" id="GO:0005829">
    <property type="term" value="C:cytosol"/>
    <property type="evidence" value="ECO:0007669"/>
    <property type="project" value="UniProtKB-SubCell"/>
</dbReference>
<proteinExistence type="evidence at transcript level"/>
<evidence type="ECO:0000256" key="3">
    <source>
        <dbReference type="ARBA" id="ARBA00004550"/>
    </source>
</evidence>
<comment type="subcellular location">
    <subcellularLocation>
        <location evidence="2">Cytoplasm</location>
        <location evidence="2">Cytosol</location>
    </subcellularLocation>
    <subcellularLocation>
        <location evidence="1">Lysosome</location>
    </subcellularLocation>
    <subcellularLocation>
        <location evidence="3">Secreted</location>
        <location evidence="3">Extracellular exosome</location>
    </subcellularLocation>
</comment>
<sequence length="373" mass="42270">MHNLKHMTVPGSDFQVLSENPLTVRNVESEVKGGLFLSHKLHEGNHQYEVENVMKYKNGSGEKTFARRGDKLMQINSMSLCDVTPEELAQMLTEENPKLTVYSMKDHLKEPVQDDDVFYPVSKESTILSFSMEMRKRDEDMEESEVRPERENEGIKEGSCNADEGENGEGGDLVIVAMKKTSISVIRGRGCTDTGCTVNEVVLVAQSSKVMLVARGSESFKQENSSNVMIEHVASHYYLSSLCSQKAISTSPDPERITIYRYKANEEEGEFSGMPVVLNFTESNCFLRCCKKDDSVFLQVEACDKGRLRQISKSDKSTLSFVFYMKADRSNQRTFESALHRGWFIQVVQTDVVEMSHLEAETDEYSFLFVIKK</sequence>
<dbReference type="SUPFAM" id="SSF50353">
    <property type="entry name" value="Cytokine"/>
    <property type="match status" value="1"/>
</dbReference>
<evidence type="ECO:0000256" key="2">
    <source>
        <dbReference type="ARBA" id="ARBA00004514"/>
    </source>
</evidence>
<dbReference type="PRINTS" id="PR00264">
    <property type="entry name" value="INTERLEUKIN1"/>
</dbReference>
<accession>W0USQ3</accession>
<evidence type="ECO:0000256" key="10">
    <source>
        <dbReference type="ARBA" id="ARBA00023228"/>
    </source>
</evidence>
<keyword evidence="11" id="KW-0497">Mitogen</keyword>
<evidence type="ECO:0000256" key="9">
    <source>
        <dbReference type="ARBA" id="ARBA00023198"/>
    </source>
</evidence>
<dbReference type="GO" id="GO:0042119">
    <property type="term" value="P:neutrophil activation"/>
    <property type="evidence" value="ECO:0007669"/>
    <property type="project" value="TreeGrafter"/>
</dbReference>
<comment type="similarity">
    <text evidence="4 12">Belongs to the IL-1 family.</text>
</comment>
<dbReference type="GO" id="GO:0001660">
    <property type="term" value="P:fever generation"/>
    <property type="evidence" value="ECO:0007669"/>
    <property type="project" value="UniProtKB-KW"/>
</dbReference>
<protein>
    <recommendedName>
        <fullName evidence="12">Interleukin-1</fullName>
    </recommendedName>
</protein>
<dbReference type="HOGENOM" id="CLU_1614557_0_0_1"/>
<evidence type="ECO:0000256" key="7">
    <source>
        <dbReference type="ARBA" id="ARBA00022525"/>
    </source>
</evidence>
<keyword evidence="10" id="KW-0458">Lysosome</keyword>
<evidence type="ECO:0000256" key="6">
    <source>
        <dbReference type="ARBA" id="ARBA00022514"/>
    </source>
</evidence>
<dbReference type="GO" id="GO:1901222">
    <property type="term" value="P:regulation of non-canonical NF-kappaB signal transduction"/>
    <property type="evidence" value="ECO:0007669"/>
    <property type="project" value="TreeGrafter"/>
</dbReference>
<keyword evidence="9" id="KW-0395">Inflammatory response</keyword>
<feature type="region of interest" description="Disordered" evidence="13">
    <location>
        <begin position="135"/>
        <end position="167"/>
    </location>
</feature>
<evidence type="ECO:0000256" key="12">
    <source>
        <dbReference type="RuleBase" id="RU003753"/>
    </source>
</evidence>
<dbReference type="GO" id="GO:0048246">
    <property type="term" value="P:macrophage chemotaxis"/>
    <property type="evidence" value="ECO:0007669"/>
    <property type="project" value="TreeGrafter"/>
</dbReference>
<dbReference type="InterPro" id="IPR000975">
    <property type="entry name" value="IL-1_fam"/>
</dbReference>
<dbReference type="SMART" id="SM00125">
    <property type="entry name" value="IL1"/>
    <property type="match status" value="1"/>
</dbReference>
<dbReference type="Gene3D" id="2.80.10.50">
    <property type="match status" value="1"/>
</dbReference>
<organism evidence="14">
    <name type="scientific">Takifugu rubripes</name>
    <name type="common">Japanese pufferfish</name>
    <name type="synonym">Fugu rubripes</name>
    <dbReference type="NCBI Taxonomy" id="31033"/>
    <lineage>
        <taxon>Eukaryota</taxon>
        <taxon>Metazoa</taxon>
        <taxon>Chordata</taxon>
        <taxon>Craniata</taxon>
        <taxon>Vertebrata</taxon>
        <taxon>Euteleostomi</taxon>
        <taxon>Actinopterygii</taxon>
        <taxon>Neopterygii</taxon>
        <taxon>Teleostei</taxon>
        <taxon>Neoteleostei</taxon>
        <taxon>Acanthomorphata</taxon>
        <taxon>Eupercaria</taxon>
        <taxon>Tetraodontiformes</taxon>
        <taxon>Tetradontoidea</taxon>
        <taxon>Tetraodontidae</taxon>
        <taxon>Takifugu</taxon>
    </lineage>
</organism>
<keyword evidence="6" id="KW-0202">Cytokine</keyword>
<dbReference type="GO" id="GO:0051781">
    <property type="term" value="P:positive regulation of cell division"/>
    <property type="evidence" value="ECO:0007669"/>
    <property type="project" value="UniProtKB-KW"/>
</dbReference>
<dbReference type="GO" id="GO:0006955">
    <property type="term" value="P:immune response"/>
    <property type="evidence" value="ECO:0007669"/>
    <property type="project" value="InterPro"/>
</dbReference>
<dbReference type="GO" id="GO:0010628">
    <property type="term" value="P:positive regulation of gene expression"/>
    <property type="evidence" value="ECO:0007669"/>
    <property type="project" value="TreeGrafter"/>
</dbReference>
<evidence type="ECO:0000256" key="11">
    <source>
        <dbReference type="ARBA" id="ARBA00023246"/>
    </source>
</evidence>
<dbReference type="GO" id="GO:0005615">
    <property type="term" value="C:extracellular space"/>
    <property type="evidence" value="ECO:0007669"/>
    <property type="project" value="UniProtKB-KW"/>
</dbReference>
<dbReference type="CDD" id="cd00100">
    <property type="entry name" value="beta-trefoil_IL1"/>
    <property type="match status" value="1"/>
</dbReference>
<dbReference type="GO" id="GO:0071222">
    <property type="term" value="P:cellular response to lipopolysaccharide"/>
    <property type="evidence" value="ECO:0007669"/>
    <property type="project" value="TreeGrafter"/>
</dbReference>
<dbReference type="GO" id="GO:0005125">
    <property type="term" value="F:cytokine activity"/>
    <property type="evidence" value="ECO:0007669"/>
    <property type="project" value="UniProtKB-UniRule"/>
</dbReference>
<dbReference type="InterPro" id="IPR008996">
    <property type="entry name" value="IL1/FGF"/>
</dbReference>
<dbReference type="GO" id="GO:0019221">
    <property type="term" value="P:cytokine-mediated signaling pathway"/>
    <property type="evidence" value="ECO:0007669"/>
    <property type="project" value="TreeGrafter"/>
</dbReference>
<reference evidence="14" key="1">
    <citation type="submission" date="2013-03" db="EMBL/GenBank/DDBJ databases">
        <title>Identification and functional characterization of a new IL-1 family member, IL-1Fm2, in most evolutionarily advanced fish.</title>
        <authorList>
            <person name="Angosto D."/>
            <person name="Montero J."/>
            <person name="Lopez-Munoz A."/>
            <person name="Sarropoulou E."/>
            <person name="Bird S."/>
            <person name="Garcia-Alcazar A."/>
            <person name="Meseguer J."/>
            <person name="Sepulcre M.P."/>
            <person name="Mulero V."/>
        </authorList>
    </citation>
    <scope>NUCLEOTIDE SEQUENCE</scope>
    <source>
        <tissue evidence="14">Kead kidney</tissue>
    </source>
</reference>
<gene>
    <name evidence="14" type="primary">nil1fm</name>
</gene>
<dbReference type="AlphaFoldDB" id="W0USQ3"/>
<dbReference type="EMBL" id="HF936683">
    <property type="protein sequence ID" value="CCV66731.1"/>
    <property type="molecule type" value="mRNA"/>
</dbReference>
<evidence type="ECO:0000313" key="14">
    <source>
        <dbReference type="EMBL" id="CCV66731.1"/>
    </source>
</evidence>
<keyword evidence="5" id="KW-0963">Cytoplasm</keyword>
<keyword evidence="8" id="KW-0666">Pyrogen</keyword>
<evidence type="ECO:0000256" key="1">
    <source>
        <dbReference type="ARBA" id="ARBA00004371"/>
    </source>
</evidence>
<keyword evidence="7 12" id="KW-0964">Secreted</keyword>
<evidence type="ECO:0000256" key="13">
    <source>
        <dbReference type="SAM" id="MobiDB-lite"/>
    </source>
</evidence>
<name>W0USQ3_TAKRU</name>
<feature type="compositionally biased region" description="Basic and acidic residues" evidence="13">
    <location>
        <begin position="135"/>
        <end position="156"/>
    </location>
</feature>
<dbReference type="Pfam" id="PF00340">
    <property type="entry name" value="IL1"/>
    <property type="match status" value="1"/>
</dbReference>
<evidence type="ECO:0000256" key="8">
    <source>
        <dbReference type="ARBA" id="ARBA00022620"/>
    </source>
</evidence>
<feature type="non-terminal residue" evidence="14">
    <location>
        <position position="1"/>
    </location>
</feature>
<evidence type="ECO:0000256" key="5">
    <source>
        <dbReference type="ARBA" id="ARBA00022490"/>
    </source>
</evidence>
<dbReference type="GO" id="GO:0005149">
    <property type="term" value="F:interleukin-1 receptor binding"/>
    <property type="evidence" value="ECO:0007669"/>
    <property type="project" value="UniProtKB-UniRule"/>
</dbReference>